<comment type="caution">
    <text evidence="2">The sequence shown here is derived from an EMBL/GenBank/DDBJ whole genome shotgun (WGS) entry which is preliminary data.</text>
</comment>
<dbReference type="AlphaFoldDB" id="A0A5N1IBC9"/>
<feature type="transmembrane region" description="Helical" evidence="1">
    <location>
        <begin position="60"/>
        <end position="78"/>
    </location>
</feature>
<keyword evidence="1" id="KW-1133">Transmembrane helix</keyword>
<evidence type="ECO:0000256" key="1">
    <source>
        <dbReference type="SAM" id="Phobius"/>
    </source>
</evidence>
<dbReference type="Proteomes" id="UP000327236">
    <property type="component" value="Unassembled WGS sequence"/>
</dbReference>
<accession>A0A5N1IBC9</accession>
<evidence type="ECO:0000313" key="2">
    <source>
        <dbReference type="EMBL" id="KAA9322935.1"/>
    </source>
</evidence>
<gene>
    <name evidence="2" type="ORF">F6H94_04050</name>
</gene>
<keyword evidence="1" id="KW-0812">Transmembrane</keyword>
<reference evidence="2 3" key="1">
    <citation type="submission" date="2019-09" db="EMBL/GenBank/DDBJ databases">
        <title>Draft genome sequence assemblies of isolates from the urinary tract.</title>
        <authorList>
            <person name="Mores C.R."/>
            <person name="Putonti C."/>
            <person name="Wolfe A.J."/>
        </authorList>
    </citation>
    <scope>NUCLEOTIDE SEQUENCE [LARGE SCALE GENOMIC DNA]</scope>
    <source>
        <strain evidence="2 3">UMB246</strain>
    </source>
</reference>
<sequence length="80" mass="9704">MSLKKSTSQFQFSSLRFLSSWLINLRKDPRKGATFLHSQLINKIMKFQVKIRKTTRKEKIRDLISYSILGIIIWYFFFKR</sequence>
<keyword evidence="1" id="KW-0472">Membrane</keyword>
<organism evidence="2 3">
    <name type="scientific">Lactobacillus jensenii</name>
    <dbReference type="NCBI Taxonomy" id="109790"/>
    <lineage>
        <taxon>Bacteria</taxon>
        <taxon>Bacillati</taxon>
        <taxon>Bacillota</taxon>
        <taxon>Bacilli</taxon>
        <taxon>Lactobacillales</taxon>
        <taxon>Lactobacillaceae</taxon>
        <taxon>Lactobacillus</taxon>
    </lineage>
</organism>
<protein>
    <submittedName>
        <fullName evidence="2">Uncharacterized protein</fullName>
    </submittedName>
</protein>
<evidence type="ECO:0000313" key="3">
    <source>
        <dbReference type="Proteomes" id="UP000327236"/>
    </source>
</evidence>
<proteinExistence type="predicted"/>
<dbReference type="EMBL" id="VYWW01000013">
    <property type="protein sequence ID" value="KAA9322935.1"/>
    <property type="molecule type" value="Genomic_DNA"/>
</dbReference>
<name>A0A5N1IBC9_LACJE</name>